<accession>A5D368</accession>
<dbReference type="Proteomes" id="UP000006556">
    <property type="component" value="Chromosome"/>
</dbReference>
<dbReference type="PANTHER" id="PTHR30376">
    <property type="entry name" value="SIGMA FACTOR RPOH HEAT SHOCK RELATED"/>
    <property type="match status" value="1"/>
</dbReference>
<protein>
    <recommendedName>
        <fullName evidence="2">RNA polymerase sigma-70 domain-containing protein</fullName>
    </recommendedName>
</protein>
<dbReference type="AlphaFoldDB" id="A5D368"/>
<feature type="transmembrane region" description="Helical" evidence="1">
    <location>
        <begin position="6"/>
        <end position="25"/>
    </location>
</feature>
<feature type="domain" description="RNA polymerase sigma-70" evidence="2">
    <location>
        <begin position="80"/>
        <end position="93"/>
    </location>
</feature>
<dbReference type="Gene3D" id="1.20.120.1810">
    <property type="match status" value="1"/>
</dbReference>
<name>A5D368_PELTS</name>
<evidence type="ECO:0000313" key="4">
    <source>
        <dbReference type="Proteomes" id="UP000006556"/>
    </source>
</evidence>
<dbReference type="HOGENOM" id="CLU_135530_1_0_9"/>
<dbReference type="InterPro" id="IPR013325">
    <property type="entry name" value="RNA_pol_sigma_r2"/>
</dbReference>
<dbReference type="PROSITE" id="PS00715">
    <property type="entry name" value="SIGMA70_1"/>
    <property type="match status" value="1"/>
</dbReference>
<keyword evidence="1" id="KW-0472">Membrane</keyword>
<keyword evidence="1" id="KW-1133">Transmembrane helix</keyword>
<evidence type="ECO:0000313" key="3">
    <source>
        <dbReference type="EMBL" id="BAF59307.1"/>
    </source>
</evidence>
<keyword evidence="4" id="KW-1185">Reference proteome</keyword>
<evidence type="ECO:0000259" key="2">
    <source>
        <dbReference type="PROSITE" id="PS00715"/>
    </source>
</evidence>
<keyword evidence="1" id="KW-0812">Transmembrane</keyword>
<gene>
    <name evidence="3" type="ordered locus">PTH_1126</name>
</gene>
<evidence type="ECO:0000256" key="1">
    <source>
        <dbReference type="SAM" id="Phobius"/>
    </source>
</evidence>
<proteinExistence type="predicted"/>
<dbReference type="InterPro" id="IPR007627">
    <property type="entry name" value="RNA_pol_sigma70_r2"/>
</dbReference>
<dbReference type="eggNOG" id="COG1191">
    <property type="taxonomic scope" value="Bacteria"/>
</dbReference>
<dbReference type="PANTHER" id="PTHR30376:SF3">
    <property type="entry name" value="RNA POLYMERASE SIGMA FACTOR RPOH"/>
    <property type="match status" value="1"/>
</dbReference>
<dbReference type="Pfam" id="PF04542">
    <property type="entry name" value="Sigma70_r2"/>
    <property type="match status" value="1"/>
</dbReference>
<dbReference type="KEGG" id="pth:PTH_1126"/>
<sequence>MLPGLWTLTVVSLVNGLLLLVSYIANNTFPQPLSEEEEAKYLKLLNMGNEEARNILTERNLRLVAHIVKKFDSTGEDSDDLISIGTIGLIKAINTFNPGKGTRLATYAAKCIENEMFMTKHGVNKYH</sequence>
<reference evidence="4" key="1">
    <citation type="journal article" date="2008" name="Genome Res.">
        <title>The genome of Pelotomaculum thermopropionicum reveals niche-associated evolution in anaerobic microbiota.</title>
        <authorList>
            <person name="Kosaka T."/>
            <person name="Kato S."/>
            <person name="Shimoyama T."/>
            <person name="Ishii S."/>
            <person name="Abe T."/>
            <person name="Watanabe K."/>
        </authorList>
    </citation>
    <scope>NUCLEOTIDE SEQUENCE [LARGE SCALE GENOMIC DNA]</scope>
    <source>
        <strain evidence="4">DSM 13744 / JCM 10971 / SI</strain>
    </source>
</reference>
<dbReference type="EMBL" id="AP009389">
    <property type="protein sequence ID" value="BAF59307.1"/>
    <property type="molecule type" value="Genomic_DNA"/>
</dbReference>
<dbReference type="InterPro" id="IPR050813">
    <property type="entry name" value="Sigma-70_Factor"/>
</dbReference>
<dbReference type="SUPFAM" id="SSF88946">
    <property type="entry name" value="Sigma2 domain of RNA polymerase sigma factors"/>
    <property type="match status" value="1"/>
</dbReference>
<organism evidence="3 4">
    <name type="scientific">Pelotomaculum thermopropionicum (strain DSM 13744 / JCM 10971 / SI)</name>
    <dbReference type="NCBI Taxonomy" id="370438"/>
    <lineage>
        <taxon>Bacteria</taxon>
        <taxon>Bacillati</taxon>
        <taxon>Bacillota</taxon>
        <taxon>Clostridia</taxon>
        <taxon>Eubacteriales</taxon>
        <taxon>Desulfotomaculaceae</taxon>
        <taxon>Pelotomaculum</taxon>
    </lineage>
</organism>
<dbReference type="GO" id="GO:0003700">
    <property type="term" value="F:DNA-binding transcription factor activity"/>
    <property type="evidence" value="ECO:0007669"/>
    <property type="project" value="InterPro"/>
</dbReference>
<dbReference type="InterPro" id="IPR000943">
    <property type="entry name" value="RNA_pol_sigma70"/>
</dbReference>
<dbReference type="GO" id="GO:0006352">
    <property type="term" value="P:DNA-templated transcription initiation"/>
    <property type="evidence" value="ECO:0007669"/>
    <property type="project" value="InterPro"/>
</dbReference>
<dbReference type="STRING" id="370438.PTH_1126"/>